<organism evidence="10 11">
    <name type="scientific">Nonlabens ulvanivorans</name>
    <name type="common">Persicivirga ulvanivorans</name>
    <dbReference type="NCBI Taxonomy" id="906888"/>
    <lineage>
        <taxon>Bacteria</taxon>
        <taxon>Pseudomonadati</taxon>
        <taxon>Bacteroidota</taxon>
        <taxon>Flavobacteriia</taxon>
        <taxon>Flavobacteriales</taxon>
        <taxon>Flavobacteriaceae</taxon>
        <taxon>Nonlabens</taxon>
    </lineage>
</organism>
<dbReference type="Proteomes" id="UP000028980">
    <property type="component" value="Unassembled WGS sequence"/>
</dbReference>
<dbReference type="EMBL" id="BBLG01000006">
    <property type="protein sequence ID" value="GAK77002.1"/>
    <property type="molecule type" value="Genomic_DNA"/>
</dbReference>
<evidence type="ECO:0000256" key="7">
    <source>
        <dbReference type="RuleBase" id="RU003792"/>
    </source>
</evidence>
<dbReference type="GO" id="GO:0003723">
    <property type="term" value="F:RNA binding"/>
    <property type="evidence" value="ECO:0007669"/>
    <property type="project" value="InterPro"/>
</dbReference>
<protein>
    <recommendedName>
        <fullName evidence="4">tRNA pseudouridine synthase A</fullName>
        <ecNumber evidence="4">5.4.99.12</ecNumber>
    </recommendedName>
    <alternativeName>
        <fullName evidence="4">tRNA pseudouridine(38-40) synthase</fullName>
    </alternativeName>
    <alternativeName>
        <fullName evidence="4">tRNA pseudouridylate synthase I</fullName>
    </alternativeName>
    <alternativeName>
        <fullName evidence="4">tRNA-uridine isomerase I</fullName>
    </alternativeName>
</protein>
<keyword evidence="2 4" id="KW-0819">tRNA processing</keyword>
<keyword evidence="8" id="KW-0812">Transmembrane</keyword>
<reference evidence="10 11" key="1">
    <citation type="journal article" date="2014" name="Genome Announc.">
        <title>Draft Genome Sequences of Marine Flavobacterium Nonlabens Strains NR17, NR24, NR27, NR32, NR33, and Ara13.</title>
        <authorList>
            <person name="Nakanishi M."/>
            <person name="Meirelles P."/>
            <person name="Suzuki R."/>
            <person name="Takatani N."/>
            <person name="Mino S."/>
            <person name="Suda W."/>
            <person name="Oshima K."/>
            <person name="Hattori M."/>
            <person name="Ohkuma M."/>
            <person name="Hosokawa M."/>
            <person name="Miyashita K."/>
            <person name="Thompson F.L."/>
            <person name="Niwa A."/>
            <person name="Sawabe T."/>
            <person name="Sawabe T."/>
        </authorList>
    </citation>
    <scope>NUCLEOTIDE SEQUENCE [LARGE SCALE GENOMIC DNA]</scope>
    <source>
        <strain evidence="11">JCM19296</strain>
    </source>
</reference>
<dbReference type="InterPro" id="IPR020097">
    <property type="entry name" value="PsdUridine_synth_TruA_a/b_dom"/>
</dbReference>
<dbReference type="CDD" id="cd02570">
    <property type="entry name" value="PseudoU_synth_EcTruA"/>
    <property type="match status" value="1"/>
</dbReference>
<keyword evidence="10" id="KW-0456">Lyase</keyword>
<evidence type="ECO:0000256" key="8">
    <source>
        <dbReference type="SAM" id="Phobius"/>
    </source>
</evidence>
<comment type="similarity">
    <text evidence="1 4 7">Belongs to the tRNA pseudouridine synthase TruA family.</text>
</comment>
<feature type="transmembrane region" description="Helical" evidence="8">
    <location>
        <begin position="6"/>
        <end position="29"/>
    </location>
</feature>
<keyword evidence="3 4" id="KW-0413">Isomerase</keyword>
<comment type="subunit">
    <text evidence="4">Homodimer.</text>
</comment>
<evidence type="ECO:0000256" key="2">
    <source>
        <dbReference type="ARBA" id="ARBA00022694"/>
    </source>
</evidence>
<sequence>MVILPVILRSLLVIKLIHYSAYPLIFVLMQEKRRYFIELAYDGTAYHGWQRQPQSISVQEVLEDGLNKMLREKIAVQGAGRTDAGVHAAFMVAHFDYKGEIDLEHLVYRLNRWLPKDIAVYEVKPVVENAHARFHAYKRSYEYHFLLRPDPFQVMQAYVLFRKPDFKLMQEAAAILPEYKDFECFSRSNTDVKTYICDLTEAYFEFKDHKVIFHITANRFLRNMVRAVVGTLLDIGYGKKTIEDLHEIIASKNRSNAGASAPAGGLFLTKIHYPEELFL</sequence>
<dbReference type="Gene3D" id="3.30.70.660">
    <property type="entry name" value="Pseudouridine synthase I, catalytic domain, C-terminal subdomain"/>
    <property type="match status" value="1"/>
</dbReference>
<feature type="domain" description="Pseudouridine synthase I TruA alpha/beta" evidence="9">
    <location>
        <begin position="40"/>
        <end position="134"/>
    </location>
</feature>
<evidence type="ECO:0000256" key="6">
    <source>
        <dbReference type="PIRSR" id="PIRSR001430-2"/>
    </source>
</evidence>
<dbReference type="InterPro" id="IPR001406">
    <property type="entry name" value="PsdUridine_synth_TruA"/>
</dbReference>
<evidence type="ECO:0000256" key="3">
    <source>
        <dbReference type="ARBA" id="ARBA00023235"/>
    </source>
</evidence>
<evidence type="ECO:0000313" key="11">
    <source>
        <dbReference type="Proteomes" id="UP000028980"/>
    </source>
</evidence>
<dbReference type="PANTHER" id="PTHR11142:SF0">
    <property type="entry name" value="TRNA PSEUDOURIDINE SYNTHASE-LIKE 1"/>
    <property type="match status" value="1"/>
</dbReference>
<feature type="domain" description="Pseudouridine synthase I TruA alpha/beta" evidence="9">
    <location>
        <begin position="180"/>
        <end position="274"/>
    </location>
</feature>
<keyword evidence="8" id="KW-0472">Membrane</keyword>
<comment type="caution">
    <text evidence="4">Lacks conserved residue(s) required for the propagation of feature annotation.</text>
</comment>
<dbReference type="SUPFAM" id="SSF55120">
    <property type="entry name" value="Pseudouridine synthase"/>
    <property type="match status" value="1"/>
</dbReference>
<dbReference type="Pfam" id="PF01416">
    <property type="entry name" value="PseudoU_synth_1"/>
    <property type="match status" value="2"/>
</dbReference>
<accession>A0A081DDK6</accession>
<evidence type="ECO:0000256" key="4">
    <source>
        <dbReference type="HAMAP-Rule" id="MF_00171"/>
    </source>
</evidence>
<evidence type="ECO:0000256" key="5">
    <source>
        <dbReference type="PIRSR" id="PIRSR001430-1"/>
    </source>
</evidence>
<dbReference type="EC" id="5.4.99.12" evidence="4"/>
<dbReference type="HAMAP" id="MF_00171">
    <property type="entry name" value="TruA"/>
    <property type="match status" value="1"/>
</dbReference>
<feature type="active site" description="Nucleophile" evidence="4 5">
    <location>
        <position position="83"/>
    </location>
</feature>
<dbReference type="InterPro" id="IPR020103">
    <property type="entry name" value="PsdUridine_synth_cat_dom_sf"/>
</dbReference>
<dbReference type="GO" id="GO:0031119">
    <property type="term" value="P:tRNA pseudouridine synthesis"/>
    <property type="evidence" value="ECO:0007669"/>
    <property type="project" value="UniProtKB-UniRule"/>
</dbReference>
<dbReference type="InterPro" id="IPR020094">
    <property type="entry name" value="TruA/RsuA/RluB/E/F_N"/>
</dbReference>
<dbReference type="PANTHER" id="PTHR11142">
    <property type="entry name" value="PSEUDOURIDYLATE SYNTHASE"/>
    <property type="match status" value="1"/>
</dbReference>
<gene>
    <name evidence="4" type="primary">truA</name>
    <name evidence="10" type="ORF">JCM19296_2606</name>
</gene>
<dbReference type="NCBIfam" id="TIGR00071">
    <property type="entry name" value="hisT_truA"/>
    <property type="match status" value="1"/>
</dbReference>
<proteinExistence type="inferred from homology"/>
<evidence type="ECO:0000313" key="10">
    <source>
        <dbReference type="EMBL" id="GAK77002.1"/>
    </source>
</evidence>
<dbReference type="GO" id="GO:0016829">
    <property type="term" value="F:lyase activity"/>
    <property type="evidence" value="ECO:0007669"/>
    <property type="project" value="UniProtKB-KW"/>
</dbReference>
<comment type="caution">
    <text evidence="10">The sequence shown here is derived from an EMBL/GenBank/DDBJ whole genome shotgun (WGS) entry which is preliminary data.</text>
</comment>
<feature type="binding site" evidence="4 6">
    <location>
        <position position="141"/>
    </location>
    <ligand>
        <name>substrate</name>
    </ligand>
</feature>
<evidence type="ECO:0000259" key="9">
    <source>
        <dbReference type="Pfam" id="PF01416"/>
    </source>
</evidence>
<dbReference type="AlphaFoldDB" id="A0A081DDK6"/>
<dbReference type="FunFam" id="3.30.70.580:FF:000001">
    <property type="entry name" value="tRNA pseudouridine synthase A"/>
    <property type="match status" value="1"/>
</dbReference>
<dbReference type="InterPro" id="IPR020095">
    <property type="entry name" value="PsdUridine_synth_TruA_C"/>
</dbReference>
<dbReference type="Gene3D" id="3.30.70.580">
    <property type="entry name" value="Pseudouridine synthase I, catalytic domain, N-terminal subdomain"/>
    <property type="match status" value="1"/>
</dbReference>
<comment type="function">
    <text evidence="4">Formation of pseudouridine at positions 38, 39 and 40 in the anticodon stem and loop of transfer RNAs.</text>
</comment>
<evidence type="ECO:0000256" key="1">
    <source>
        <dbReference type="ARBA" id="ARBA00009375"/>
    </source>
</evidence>
<keyword evidence="8" id="KW-1133">Transmembrane helix</keyword>
<comment type="catalytic activity">
    <reaction evidence="4 7">
        <text>uridine(38/39/40) in tRNA = pseudouridine(38/39/40) in tRNA</text>
        <dbReference type="Rhea" id="RHEA:22376"/>
        <dbReference type="Rhea" id="RHEA-COMP:10085"/>
        <dbReference type="Rhea" id="RHEA-COMP:10087"/>
        <dbReference type="ChEBI" id="CHEBI:65314"/>
        <dbReference type="ChEBI" id="CHEBI:65315"/>
        <dbReference type="EC" id="5.4.99.12"/>
    </reaction>
</comment>
<name>A0A081DDK6_NONUL</name>
<dbReference type="PIRSF" id="PIRSF001430">
    <property type="entry name" value="tRNA_psdUrid_synth"/>
    <property type="match status" value="1"/>
</dbReference>
<dbReference type="GO" id="GO:0160147">
    <property type="term" value="F:tRNA pseudouridine(38-40) synthase activity"/>
    <property type="evidence" value="ECO:0007669"/>
    <property type="project" value="UniProtKB-EC"/>
</dbReference>